<reference evidence="1 2" key="1">
    <citation type="submission" date="2018-05" db="EMBL/GenBank/DDBJ databases">
        <title>Streptomyces venezuelae.</title>
        <authorList>
            <person name="Kim W."/>
            <person name="Lee N."/>
            <person name="Cho B.-K."/>
        </authorList>
    </citation>
    <scope>NUCLEOTIDE SEQUENCE [LARGE SCALE GENOMIC DNA]</scope>
    <source>
        <strain evidence="1 2">ATCC 14583</strain>
    </source>
</reference>
<proteinExistence type="predicted"/>
<dbReference type="OrthoDB" id="4312611at2"/>
<evidence type="ECO:0000313" key="2">
    <source>
        <dbReference type="Proteomes" id="UP000323046"/>
    </source>
</evidence>
<protein>
    <submittedName>
        <fullName evidence="1">Uncharacterized protein</fullName>
    </submittedName>
</protein>
<organism evidence="1 2">
    <name type="scientific">Streptomyces venezuelae</name>
    <dbReference type="NCBI Taxonomy" id="54571"/>
    <lineage>
        <taxon>Bacteria</taxon>
        <taxon>Bacillati</taxon>
        <taxon>Actinomycetota</taxon>
        <taxon>Actinomycetes</taxon>
        <taxon>Kitasatosporales</taxon>
        <taxon>Streptomycetaceae</taxon>
        <taxon>Streptomyces</taxon>
    </lineage>
</organism>
<sequence>MTRPSTPDRINADGSKTIKMKRACNGCGKHIGDVTDEEMAAAMNGRPLPDVRRECPACGPTAPPPVCMPTQIVEGGAYCVIRDCNHEVENDGDYCDQVSEKTVCATHSTFASGFEESYEVVTVSAPWPCTKGQVV</sequence>
<name>A0A5P2B5Q6_STRVZ</name>
<accession>A0A5P2B5Q6</accession>
<dbReference type="AlphaFoldDB" id="A0A5P2B5Q6"/>
<evidence type="ECO:0000313" key="1">
    <source>
        <dbReference type="EMBL" id="QES25902.1"/>
    </source>
</evidence>
<dbReference type="Proteomes" id="UP000323046">
    <property type="component" value="Chromosome"/>
</dbReference>
<gene>
    <name evidence="1" type="ORF">DEJ47_05010</name>
</gene>
<keyword evidence="2" id="KW-1185">Reference proteome</keyword>
<dbReference type="RefSeq" id="WP_150165333.1">
    <property type="nucleotide sequence ID" value="NZ_CP029193.1"/>
</dbReference>
<dbReference type="EMBL" id="CP029193">
    <property type="protein sequence ID" value="QES25902.1"/>
    <property type="molecule type" value="Genomic_DNA"/>
</dbReference>